<dbReference type="Proteomes" id="UP000239865">
    <property type="component" value="Unassembled WGS sequence"/>
</dbReference>
<sequence length="72" mass="7731">MPRTTGRTTCELRLCVAPLAFEVAVEVAVADPVLSRRTVQTPAAREGAVVPAWPQPTQVCIVVIGRMGRYAP</sequence>
<evidence type="ECO:0000313" key="2">
    <source>
        <dbReference type="Proteomes" id="UP000239865"/>
    </source>
</evidence>
<gene>
    <name evidence="1" type="ORF">XmelCFBP4644_05155</name>
</gene>
<accession>A0A2S7DJ52</accession>
<reference evidence="1 2" key="1">
    <citation type="submission" date="2016-08" db="EMBL/GenBank/DDBJ databases">
        <authorList>
            <person name="Seilhamer J.J."/>
        </authorList>
    </citation>
    <scope>NUCLEOTIDE SEQUENCE [LARGE SCALE GENOMIC DNA]</scope>
    <source>
        <strain evidence="1 2">CFBP4644</strain>
    </source>
</reference>
<comment type="caution">
    <text evidence="1">The sequence shown here is derived from an EMBL/GenBank/DDBJ whole genome shotgun (WGS) entry which is preliminary data.</text>
</comment>
<dbReference type="AlphaFoldDB" id="A0A2S7DJ52"/>
<evidence type="ECO:0000313" key="1">
    <source>
        <dbReference type="EMBL" id="PPU73853.1"/>
    </source>
</evidence>
<name>A0A2S7DJ52_9XANT</name>
<proteinExistence type="predicted"/>
<organism evidence="1 2">
    <name type="scientific">Xanthomonas melonis</name>
    <dbReference type="NCBI Taxonomy" id="56456"/>
    <lineage>
        <taxon>Bacteria</taxon>
        <taxon>Pseudomonadati</taxon>
        <taxon>Pseudomonadota</taxon>
        <taxon>Gammaproteobacteria</taxon>
        <taxon>Lysobacterales</taxon>
        <taxon>Lysobacteraceae</taxon>
        <taxon>Xanthomonas</taxon>
    </lineage>
</organism>
<dbReference type="EMBL" id="MDEH01000002">
    <property type="protein sequence ID" value="PPU73853.1"/>
    <property type="molecule type" value="Genomic_DNA"/>
</dbReference>
<protein>
    <submittedName>
        <fullName evidence="1">Uncharacterized protein</fullName>
    </submittedName>
</protein>